<proteinExistence type="predicted"/>
<evidence type="ECO:0008006" key="4">
    <source>
        <dbReference type="Google" id="ProtNLM"/>
    </source>
</evidence>
<accession>A0ABU3BUQ3</accession>
<name>A0ABU3BUQ3_9BACT</name>
<evidence type="ECO:0000313" key="3">
    <source>
        <dbReference type="Proteomes" id="UP001267426"/>
    </source>
</evidence>
<evidence type="ECO:0000256" key="1">
    <source>
        <dbReference type="SAM" id="MobiDB-lite"/>
    </source>
</evidence>
<sequence length="210" mass="20943">MLVAAAPVGAQVSSPGCPGPGPSVAGETTRALQERHRGLLSRLYSIGGVAVGPEVGAGGVLQAATFEGGYQFDSGDALAFVGSAGVPAFRDPVAGTFDAGGATTSVGLQYVAGLGRFVPASALARRSELGVGLAASAVGESGGVVAQVAPRVVVPLASFLSLPLGVQISQPLGGYEGARTFVGLSVGLRTQYVPPSRRVLDCDRTGLPRR</sequence>
<feature type="region of interest" description="Disordered" evidence="1">
    <location>
        <begin position="1"/>
        <end position="26"/>
    </location>
</feature>
<dbReference type="EMBL" id="JAVRHT010000047">
    <property type="protein sequence ID" value="MDT0633024.1"/>
    <property type="molecule type" value="Genomic_DNA"/>
</dbReference>
<comment type="caution">
    <text evidence="2">The sequence shown here is derived from an EMBL/GenBank/DDBJ whole genome shotgun (WGS) entry which is preliminary data.</text>
</comment>
<dbReference type="Proteomes" id="UP001267426">
    <property type="component" value="Unassembled WGS sequence"/>
</dbReference>
<keyword evidence="3" id="KW-1185">Reference proteome</keyword>
<protein>
    <recommendedName>
        <fullName evidence="4">Outer membrane protein beta-barrel domain-containing protein</fullName>
    </recommendedName>
</protein>
<dbReference type="RefSeq" id="WP_311665504.1">
    <property type="nucleotide sequence ID" value="NZ_JAVRHT010000047.1"/>
</dbReference>
<organism evidence="2 3">
    <name type="scientific">Rubrivirga litoralis</name>
    <dbReference type="NCBI Taxonomy" id="3075598"/>
    <lineage>
        <taxon>Bacteria</taxon>
        <taxon>Pseudomonadati</taxon>
        <taxon>Rhodothermota</taxon>
        <taxon>Rhodothermia</taxon>
        <taxon>Rhodothermales</taxon>
        <taxon>Rubricoccaceae</taxon>
        <taxon>Rubrivirga</taxon>
    </lineage>
</organism>
<gene>
    <name evidence="2" type="ORF">RM540_14805</name>
</gene>
<evidence type="ECO:0000313" key="2">
    <source>
        <dbReference type="EMBL" id="MDT0633024.1"/>
    </source>
</evidence>
<reference evidence="2 3" key="1">
    <citation type="submission" date="2023-09" db="EMBL/GenBank/DDBJ databases">
        <authorList>
            <person name="Rey-Velasco X."/>
        </authorList>
    </citation>
    <scope>NUCLEOTIDE SEQUENCE [LARGE SCALE GENOMIC DNA]</scope>
    <source>
        <strain evidence="2 3">F394</strain>
    </source>
</reference>